<evidence type="ECO:0000256" key="8">
    <source>
        <dbReference type="ARBA" id="ARBA00023136"/>
    </source>
</evidence>
<keyword evidence="11" id="KW-1185">Reference proteome</keyword>
<gene>
    <name evidence="10" type="ORF">ABA45_16060</name>
</gene>
<dbReference type="EMBL" id="CP011494">
    <property type="protein sequence ID" value="AKO53753.1"/>
    <property type="molecule type" value="Genomic_DNA"/>
</dbReference>
<dbReference type="InterPro" id="IPR017871">
    <property type="entry name" value="ABC_transporter-like_CS"/>
</dbReference>
<feature type="domain" description="ABC transporter" evidence="9">
    <location>
        <begin position="23"/>
        <end position="265"/>
    </location>
</feature>
<dbReference type="PROSITE" id="PS50893">
    <property type="entry name" value="ABC_TRANSPORTER_2"/>
    <property type="match status" value="1"/>
</dbReference>
<keyword evidence="5" id="KW-0547">Nucleotide-binding</keyword>
<dbReference type="PROSITE" id="PS00211">
    <property type="entry name" value="ABC_TRANSPORTER_1"/>
    <property type="match status" value="1"/>
</dbReference>
<dbReference type="AlphaFoldDB" id="A0A0H4I7N7"/>
<evidence type="ECO:0000313" key="10">
    <source>
        <dbReference type="EMBL" id="AKO53753.1"/>
    </source>
</evidence>
<proteinExistence type="predicted"/>
<dbReference type="InterPro" id="IPR027417">
    <property type="entry name" value="P-loop_NTPase"/>
</dbReference>
<evidence type="ECO:0000256" key="2">
    <source>
        <dbReference type="ARBA" id="ARBA00022448"/>
    </source>
</evidence>
<keyword evidence="2" id="KW-0813">Transport</keyword>
<keyword evidence="8" id="KW-0472">Membrane</keyword>
<dbReference type="Gene3D" id="3.40.50.300">
    <property type="entry name" value="P-loop containing nucleotide triphosphate hydrolases"/>
    <property type="match status" value="1"/>
</dbReference>
<dbReference type="SUPFAM" id="SSF52540">
    <property type="entry name" value="P-loop containing nucleoside triphosphate hydrolases"/>
    <property type="match status" value="1"/>
</dbReference>
<dbReference type="Proteomes" id="UP000036406">
    <property type="component" value="Chromosome"/>
</dbReference>
<keyword evidence="6" id="KW-0067">ATP-binding</keyword>
<dbReference type="GO" id="GO:0005524">
    <property type="term" value="F:ATP binding"/>
    <property type="evidence" value="ECO:0007669"/>
    <property type="project" value="UniProtKB-KW"/>
</dbReference>
<dbReference type="InterPro" id="IPR012693">
    <property type="entry name" value="ABC_transpr_PhnC"/>
</dbReference>
<dbReference type="InterPro" id="IPR003593">
    <property type="entry name" value="AAA+_ATPase"/>
</dbReference>
<dbReference type="PATRIC" id="fig|330734.3.peg.3381"/>
<dbReference type="InterPro" id="IPR050086">
    <property type="entry name" value="MetN_ABC_transporter-like"/>
</dbReference>
<reference evidence="10 11" key="1">
    <citation type="submission" date="2015-05" db="EMBL/GenBank/DDBJ databases">
        <title>Complete genome of Marinobacter psychrophilus strain 20041T isolated from sea-ice of the Canadian Basin.</title>
        <authorList>
            <person name="Song L."/>
            <person name="Ren L."/>
            <person name="Yu Y."/>
            <person name="Wang X."/>
        </authorList>
    </citation>
    <scope>NUCLEOTIDE SEQUENCE [LARGE SCALE GENOMIC DNA]</scope>
    <source>
        <strain evidence="10 11">20041</strain>
    </source>
</reference>
<sequence>MTNIASPLPRQYVVSEQSTASSLQVHGLTKRFHGSTVPVFKNVCFNIYKGESVALIGANGAGKSTLLRCCVRLIEPDEGNIVLSGEALSNKKGRELKRARNRVGFVFQKHCLVPRLSTLTNVLHGNFAHHSGPRNWSQSWARQVDRDRALHYLDQVGLADLWDKRCDQLSGGQSQRVAIARALMQEPSILFADEPTASLDPKSGQVIMELFAKLSRAQNLTLFFVSHHVEHALHYADRIIGLRNSELQLDCASGTENTASLRGFYA</sequence>
<evidence type="ECO:0000256" key="7">
    <source>
        <dbReference type="ARBA" id="ARBA00022967"/>
    </source>
</evidence>
<organism evidence="10 11">
    <name type="scientific">Marinobacter psychrophilus</name>
    <dbReference type="NCBI Taxonomy" id="330734"/>
    <lineage>
        <taxon>Bacteria</taxon>
        <taxon>Pseudomonadati</taxon>
        <taxon>Pseudomonadota</taxon>
        <taxon>Gammaproteobacteria</taxon>
        <taxon>Pseudomonadales</taxon>
        <taxon>Marinobacteraceae</taxon>
        <taxon>Marinobacter</taxon>
    </lineage>
</organism>
<comment type="subcellular location">
    <subcellularLocation>
        <location evidence="1">Cell inner membrane</location>
        <topology evidence="1">Peripheral membrane protein</topology>
    </subcellularLocation>
</comment>
<evidence type="ECO:0000256" key="5">
    <source>
        <dbReference type="ARBA" id="ARBA00022741"/>
    </source>
</evidence>
<evidence type="ECO:0000259" key="9">
    <source>
        <dbReference type="PROSITE" id="PS50893"/>
    </source>
</evidence>
<dbReference type="GO" id="GO:0015416">
    <property type="term" value="F:ABC-type phosphonate transporter activity"/>
    <property type="evidence" value="ECO:0007669"/>
    <property type="project" value="InterPro"/>
</dbReference>
<name>A0A0H4I7N7_9GAMM</name>
<dbReference type="Pfam" id="PF00005">
    <property type="entry name" value="ABC_tran"/>
    <property type="match status" value="1"/>
</dbReference>
<keyword evidence="4" id="KW-0997">Cell inner membrane</keyword>
<dbReference type="RefSeq" id="WP_048387819.1">
    <property type="nucleotide sequence ID" value="NZ_CP011494.1"/>
</dbReference>
<dbReference type="GO" id="GO:0016887">
    <property type="term" value="F:ATP hydrolysis activity"/>
    <property type="evidence" value="ECO:0007669"/>
    <property type="project" value="InterPro"/>
</dbReference>
<evidence type="ECO:0000256" key="1">
    <source>
        <dbReference type="ARBA" id="ARBA00004417"/>
    </source>
</evidence>
<dbReference type="InterPro" id="IPR003439">
    <property type="entry name" value="ABC_transporter-like_ATP-bd"/>
</dbReference>
<evidence type="ECO:0000256" key="3">
    <source>
        <dbReference type="ARBA" id="ARBA00022475"/>
    </source>
</evidence>
<dbReference type="KEGG" id="mpq:ABA45_16060"/>
<dbReference type="SMART" id="SM00382">
    <property type="entry name" value="AAA"/>
    <property type="match status" value="1"/>
</dbReference>
<keyword evidence="3" id="KW-1003">Cell membrane</keyword>
<dbReference type="PANTHER" id="PTHR43166">
    <property type="entry name" value="AMINO ACID IMPORT ATP-BINDING PROTEIN"/>
    <property type="match status" value="1"/>
</dbReference>
<evidence type="ECO:0000256" key="6">
    <source>
        <dbReference type="ARBA" id="ARBA00022840"/>
    </source>
</evidence>
<protein>
    <submittedName>
        <fullName evidence="10">ABC transporter</fullName>
    </submittedName>
</protein>
<dbReference type="CDD" id="cd03256">
    <property type="entry name" value="ABC_PhnC_transporter"/>
    <property type="match status" value="1"/>
</dbReference>
<evidence type="ECO:0000256" key="4">
    <source>
        <dbReference type="ARBA" id="ARBA00022519"/>
    </source>
</evidence>
<dbReference type="STRING" id="330734.ABA45_16060"/>
<keyword evidence="7" id="KW-1278">Translocase</keyword>
<accession>A0A0H4I7N7</accession>
<dbReference type="GO" id="GO:0005886">
    <property type="term" value="C:plasma membrane"/>
    <property type="evidence" value="ECO:0007669"/>
    <property type="project" value="UniProtKB-SubCell"/>
</dbReference>
<evidence type="ECO:0000313" key="11">
    <source>
        <dbReference type="Proteomes" id="UP000036406"/>
    </source>
</evidence>